<organism evidence="5 6">
    <name type="scientific">Bowdeniella nasicola</name>
    <dbReference type="NCBI Taxonomy" id="208480"/>
    <lineage>
        <taxon>Bacteria</taxon>
        <taxon>Bacillati</taxon>
        <taxon>Actinomycetota</taxon>
        <taxon>Actinomycetes</taxon>
        <taxon>Actinomycetales</taxon>
        <taxon>Actinomycetaceae</taxon>
        <taxon>Bowdeniella</taxon>
    </lineage>
</organism>
<dbReference type="GO" id="GO:0070929">
    <property type="term" value="P:trans-translation"/>
    <property type="evidence" value="ECO:0007669"/>
    <property type="project" value="UniProtKB-UniRule"/>
</dbReference>
<keyword evidence="6" id="KW-1185">Reference proteome</keyword>
<dbReference type="PROSITE" id="PS01317">
    <property type="entry name" value="SSRP"/>
    <property type="match status" value="1"/>
</dbReference>
<dbReference type="NCBIfam" id="NF003843">
    <property type="entry name" value="PRK05422.1"/>
    <property type="match status" value="1"/>
</dbReference>
<evidence type="ECO:0000256" key="3">
    <source>
        <dbReference type="HAMAP-Rule" id="MF_00023"/>
    </source>
</evidence>
<dbReference type="GO" id="GO:0070930">
    <property type="term" value="P:trans-translation-dependent protein tagging"/>
    <property type="evidence" value="ECO:0007669"/>
    <property type="project" value="TreeGrafter"/>
</dbReference>
<comment type="subcellular location">
    <subcellularLocation>
        <location evidence="3">Cytoplasm</location>
    </subcellularLocation>
    <text evidence="3">The tmRNA-SmpB complex associates with stalled 70S ribosomes.</text>
</comment>
<gene>
    <name evidence="3" type="primary">smpB</name>
    <name evidence="5" type="ORF">SAMN02910418_01096</name>
</gene>
<keyword evidence="2 3" id="KW-0694">RNA-binding</keyword>
<dbReference type="GO" id="GO:0003723">
    <property type="term" value="F:RNA binding"/>
    <property type="evidence" value="ECO:0007669"/>
    <property type="project" value="UniProtKB-UniRule"/>
</dbReference>
<dbReference type="HAMAP" id="MF_00023">
    <property type="entry name" value="SmpB"/>
    <property type="match status" value="1"/>
</dbReference>
<evidence type="ECO:0000256" key="2">
    <source>
        <dbReference type="ARBA" id="ARBA00022884"/>
    </source>
</evidence>
<feature type="compositionally biased region" description="Low complexity" evidence="4">
    <location>
        <begin position="1"/>
        <end position="13"/>
    </location>
</feature>
<sequence length="176" mass="19948">MAAKKSSGAKSAKLTPEQRAKAEADAKKTVAKNRKAFHDYHIDDRLEAGIALSGTEVKALRMGRASLVDGWVEIDAGQAWLQGVHIPEYAQGTWTNHAPRRKRRLLLHKNEILKLGQKSREKGYTIVPLELYFVKGRAKVEIALARGKQEWDKRQALREKQDAREAQRAMSLRINR</sequence>
<dbReference type="PANTHER" id="PTHR30308:SF2">
    <property type="entry name" value="SSRA-BINDING PROTEIN"/>
    <property type="match status" value="1"/>
</dbReference>
<evidence type="ECO:0000313" key="6">
    <source>
        <dbReference type="Proteomes" id="UP000199288"/>
    </source>
</evidence>
<comment type="function">
    <text evidence="3">Required for rescue of stalled ribosomes mediated by trans-translation. Binds to transfer-messenger RNA (tmRNA), required for stable association of tmRNA with ribosomes. tmRNA and SmpB together mimic tRNA shape, replacing the anticodon stem-loop with SmpB. tmRNA is encoded by the ssrA gene; the 2 termini fold to resemble tRNA(Ala) and it encodes a 'tag peptide', a short internal open reading frame. During trans-translation Ala-aminoacylated tmRNA acts like a tRNA, entering the A-site of stalled ribosomes, displacing the stalled mRNA. The ribosome then switches to translate the ORF on the tmRNA; the nascent peptide is terminated with the 'tag peptide' encoded by the tmRNA and targeted for degradation. The ribosome is freed to recommence translation, which seems to be the essential function of trans-translation.</text>
</comment>
<dbReference type="PANTHER" id="PTHR30308">
    <property type="entry name" value="TMRNA-BINDING COMPONENT OF TRANS-TRANSLATION TAGGING COMPLEX"/>
    <property type="match status" value="1"/>
</dbReference>
<feature type="compositionally biased region" description="Basic and acidic residues" evidence="4">
    <location>
        <begin position="16"/>
        <end position="28"/>
    </location>
</feature>
<dbReference type="AlphaFoldDB" id="A0A1H3Z3X8"/>
<comment type="similarity">
    <text evidence="3">Belongs to the SmpB family.</text>
</comment>
<dbReference type="InterPro" id="IPR023620">
    <property type="entry name" value="SmpB"/>
</dbReference>
<dbReference type="Proteomes" id="UP000199288">
    <property type="component" value="Unassembled WGS sequence"/>
</dbReference>
<dbReference type="NCBIfam" id="TIGR00086">
    <property type="entry name" value="smpB"/>
    <property type="match status" value="1"/>
</dbReference>
<evidence type="ECO:0000256" key="4">
    <source>
        <dbReference type="SAM" id="MobiDB-lite"/>
    </source>
</evidence>
<dbReference type="InterPro" id="IPR000037">
    <property type="entry name" value="SsrA-bd_prot"/>
</dbReference>
<dbReference type="SUPFAM" id="SSF74982">
    <property type="entry name" value="Small protein B (SmpB)"/>
    <property type="match status" value="1"/>
</dbReference>
<proteinExistence type="inferred from homology"/>
<dbReference type="OrthoDB" id="9805462at2"/>
<dbReference type="GO" id="GO:0005829">
    <property type="term" value="C:cytosol"/>
    <property type="evidence" value="ECO:0007669"/>
    <property type="project" value="TreeGrafter"/>
</dbReference>
<dbReference type="RefSeq" id="WP_092563275.1">
    <property type="nucleotide sequence ID" value="NZ_FNQV01000005.1"/>
</dbReference>
<reference evidence="6" key="1">
    <citation type="submission" date="2016-10" db="EMBL/GenBank/DDBJ databases">
        <authorList>
            <person name="Varghese N."/>
            <person name="Submissions S."/>
        </authorList>
    </citation>
    <scope>NUCLEOTIDE SEQUENCE [LARGE SCALE GENOMIC DNA]</scope>
    <source>
        <strain evidence="6">KPR-1</strain>
    </source>
</reference>
<feature type="region of interest" description="Disordered" evidence="4">
    <location>
        <begin position="1"/>
        <end position="28"/>
    </location>
</feature>
<dbReference type="InterPro" id="IPR020081">
    <property type="entry name" value="SsrA-bd_prot_CS"/>
</dbReference>
<dbReference type="EMBL" id="FNQV01000005">
    <property type="protein sequence ID" value="SEA18425.1"/>
    <property type="molecule type" value="Genomic_DNA"/>
</dbReference>
<protein>
    <recommendedName>
        <fullName evidence="3">SsrA-binding protein</fullName>
    </recommendedName>
    <alternativeName>
        <fullName evidence="3">Small protein B</fullName>
    </alternativeName>
</protein>
<accession>A0A1H3Z3X8</accession>
<dbReference type="Pfam" id="PF01668">
    <property type="entry name" value="SmpB"/>
    <property type="match status" value="1"/>
</dbReference>
<dbReference type="CDD" id="cd09294">
    <property type="entry name" value="SmpB"/>
    <property type="match status" value="1"/>
</dbReference>
<evidence type="ECO:0000313" key="5">
    <source>
        <dbReference type="EMBL" id="SEA18425.1"/>
    </source>
</evidence>
<name>A0A1H3Z3X8_9ACTO</name>
<dbReference type="Gene3D" id="2.40.280.10">
    <property type="match status" value="1"/>
</dbReference>
<evidence type="ECO:0000256" key="1">
    <source>
        <dbReference type="ARBA" id="ARBA00022490"/>
    </source>
</evidence>
<keyword evidence="1 3" id="KW-0963">Cytoplasm</keyword>